<keyword evidence="1" id="KW-0812">Transmembrane</keyword>
<sequence length="143" mass="16439">MLNTQKIKKMHKLAVYESGDGKKHLAISNYYRSDYIGMALIKNFFLTTIGYGLLLLIYAGYKSDYLMENIHKMNVALVVVAVIGGYIIMLVCYSILTYIYCSVRYHRAQKGIQGYYKALGQLKKAYDREDRRNGRITGRGTQQ</sequence>
<organism evidence="2 3">
    <name type="scientific">Candidatus Blautia pullicola</name>
    <dbReference type="NCBI Taxonomy" id="2838498"/>
    <lineage>
        <taxon>Bacteria</taxon>
        <taxon>Bacillati</taxon>
        <taxon>Bacillota</taxon>
        <taxon>Clostridia</taxon>
        <taxon>Lachnospirales</taxon>
        <taxon>Lachnospiraceae</taxon>
        <taxon>Blautia</taxon>
    </lineage>
</organism>
<evidence type="ECO:0000256" key="1">
    <source>
        <dbReference type="SAM" id="Phobius"/>
    </source>
</evidence>
<protein>
    <submittedName>
        <fullName evidence="2">Uncharacterized protein</fullName>
    </submittedName>
</protein>
<evidence type="ECO:0000313" key="2">
    <source>
        <dbReference type="EMBL" id="HIZ64389.1"/>
    </source>
</evidence>
<dbReference type="EMBL" id="DXBG01000016">
    <property type="protein sequence ID" value="HIZ64389.1"/>
    <property type="molecule type" value="Genomic_DNA"/>
</dbReference>
<keyword evidence="1" id="KW-0472">Membrane</keyword>
<dbReference type="AlphaFoldDB" id="A0A9D2JSK9"/>
<reference evidence="2" key="1">
    <citation type="journal article" date="2021" name="PeerJ">
        <title>Extensive microbial diversity within the chicken gut microbiome revealed by metagenomics and culture.</title>
        <authorList>
            <person name="Gilroy R."/>
            <person name="Ravi A."/>
            <person name="Getino M."/>
            <person name="Pursley I."/>
            <person name="Horton D.L."/>
            <person name="Alikhan N.F."/>
            <person name="Baker D."/>
            <person name="Gharbi K."/>
            <person name="Hall N."/>
            <person name="Watson M."/>
            <person name="Adriaenssens E.M."/>
            <person name="Foster-Nyarko E."/>
            <person name="Jarju S."/>
            <person name="Secka A."/>
            <person name="Antonio M."/>
            <person name="Oren A."/>
            <person name="Chaudhuri R.R."/>
            <person name="La Ragione R."/>
            <person name="Hildebrand F."/>
            <person name="Pallen M.J."/>
        </authorList>
    </citation>
    <scope>NUCLEOTIDE SEQUENCE</scope>
    <source>
        <strain evidence="2">1068</strain>
    </source>
</reference>
<evidence type="ECO:0000313" key="3">
    <source>
        <dbReference type="Proteomes" id="UP000824056"/>
    </source>
</evidence>
<feature type="transmembrane region" description="Helical" evidence="1">
    <location>
        <begin position="73"/>
        <end position="100"/>
    </location>
</feature>
<proteinExistence type="predicted"/>
<keyword evidence="1" id="KW-1133">Transmembrane helix</keyword>
<gene>
    <name evidence="2" type="ORF">H9809_00555</name>
</gene>
<accession>A0A9D2JSK9</accession>
<dbReference type="Proteomes" id="UP000824056">
    <property type="component" value="Unassembled WGS sequence"/>
</dbReference>
<name>A0A9D2JSK9_9FIRM</name>
<feature type="transmembrane region" description="Helical" evidence="1">
    <location>
        <begin position="40"/>
        <end position="61"/>
    </location>
</feature>
<reference evidence="2" key="2">
    <citation type="submission" date="2021-04" db="EMBL/GenBank/DDBJ databases">
        <authorList>
            <person name="Gilroy R."/>
        </authorList>
    </citation>
    <scope>NUCLEOTIDE SEQUENCE</scope>
    <source>
        <strain evidence="2">1068</strain>
    </source>
</reference>
<comment type="caution">
    <text evidence="2">The sequence shown here is derived from an EMBL/GenBank/DDBJ whole genome shotgun (WGS) entry which is preliminary data.</text>
</comment>